<dbReference type="InterPro" id="IPR001584">
    <property type="entry name" value="Integrase_cat-core"/>
</dbReference>
<dbReference type="GO" id="GO:0003676">
    <property type="term" value="F:nucleic acid binding"/>
    <property type="evidence" value="ECO:0007669"/>
    <property type="project" value="InterPro"/>
</dbReference>
<dbReference type="SUPFAM" id="SSF56672">
    <property type="entry name" value="DNA/RNA polymerases"/>
    <property type="match status" value="1"/>
</dbReference>
<evidence type="ECO:0000256" key="2">
    <source>
        <dbReference type="SAM" id="MobiDB-lite"/>
    </source>
</evidence>
<protein>
    <recommendedName>
        <fullName evidence="3">Integrase catalytic domain-containing protein</fullName>
    </recommendedName>
</protein>
<gene>
    <name evidence="4" type="ORF">RRG08_011400</name>
</gene>
<dbReference type="InterPro" id="IPR012337">
    <property type="entry name" value="RNaseH-like_sf"/>
</dbReference>
<reference evidence="4" key="1">
    <citation type="journal article" date="2023" name="G3 (Bethesda)">
        <title>A reference genome for the long-term kleptoplast-retaining sea slug Elysia crispata morphotype clarki.</title>
        <authorList>
            <person name="Eastman K.E."/>
            <person name="Pendleton A.L."/>
            <person name="Shaikh M.A."/>
            <person name="Suttiyut T."/>
            <person name="Ogas R."/>
            <person name="Tomko P."/>
            <person name="Gavelis G."/>
            <person name="Widhalm J.R."/>
            <person name="Wisecaver J.H."/>
        </authorList>
    </citation>
    <scope>NUCLEOTIDE SEQUENCE</scope>
    <source>
        <strain evidence="4">ECLA1</strain>
    </source>
</reference>
<feature type="compositionally biased region" description="Polar residues" evidence="2">
    <location>
        <begin position="197"/>
        <end position="209"/>
    </location>
</feature>
<dbReference type="InterPro" id="IPR057670">
    <property type="entry name" value="SH3_retrovirus"/>
</dbReference>
<dbReference type="PANTHER" id="PTHR11439">
    <property type="entry name" value="GAG-POL-RELATED RETROTRANSPOSON"/>
    <property type="match status" value="1"/>
</dbReference>
<feature type="domain" description="Integrase catalytic" evidence="3">
    <location>
        <begin position="459"/>
        <end position="559"/>
    </location>
</feature>
<keyword evidence="1" id="KW-0645">Protease</keyword>
<evidence type="ECO:0000313" key="4">
    <source>
        <dbReference type="EMBL" id="KAK3771466.1"/>
    </source>
</evidence>
<evidence type="ECO:0000256" key="1">
    <source>
        <dbReference type="ARBA" id="ARBA00022750"/>
    </source>
</evidence>
<dbReference type="Proteomes" id="UP001283361">
    <property type="component" value="Unassembled WGS sequence"/>
</dbReference>
<accession>A0AAE1DI56</accession>
<keyword evidence="5" id="KW-1185">Reference proteome</keyword>
<dbReference type="SUPFAM" id="SSF53098">
    <property type="entry name" value="Ribonuclease H-like"/>
    <property type="match status" value="1"/>
</dbReference>
<dbReference type="EMBL" id="JAWDGP010003738">
    <property type="protein sequence ID" value="KAK3771466.1"/>
    <property type="molecule type" value="Genomic_DNA"/>
</dbReference>
<keyword evidence="1" id="KW-0064">Aspartyl protease</keyword>
<dbReference type="InterPro" id="IPR043502">
    <property type="entry name" value="DNA/RNA_pol_sf"/>
</dbReference>
<name>A0AAE1DI56_9GAST</name>
<dbReference type="InterPro" id="IPR054722">
    <property type="entry name" value="PolX-like_BBD"/>
</dbReference>
<dbReference type="Pfam" id="PF22936">
    <property type="entry name" value="Pol_BBD"/>
    <property type="match status" value="1"/>
</dbReference>
<comment type="caution">
    <text evidence="4">The sequence shown here is derived from an EMBL/GenBank/DDBJ whole genome shotgun (WGS) entry which is preliminary data.</text>
</comment>
<dbReference type="CDD" id="cd09272">
    <property type="entry name" value="RNase_HI_RT_Ty1"/>
    <property type="match status" value="1"/>
</dbReference>
<organism evidence="4 5">
    <name type="scientific">Elysia crispata</name>
    <name type="common">lettuce slug</name>
    <dbReference type="NCBI Taxonomy" id="231223"/>
    <lineage>
        <taxon>Eukaryota</taxon>
        <taxon>Metazoa</taxon>
        <taxon>Spiralia</taxon>
        <taxon>Lophotrochozoa</taxon>
        <taxon>Mollusca</taxon>
        <taxon>Gastropoda</taxon>
        <taxon>Heterobranchia</taxon>
        <taxon>Euthyneura</taxon>
        <taxon>Panpulmonata</taxon>
        <taxon>Sacoglossa</taxon>
        <taxon>Placobranchoidea</taxon>
        <taxon>Plakobranchidae</taxon>
        <taxon>Elysia</taxon>
    </lineage>
</organism>
<dbReference type="InterPro" id="IPR036397">
    <property type="entry name" value="RNaseH_sf"/>
</dbReference>
<feature type="compositionally biased region" description="Low complexity" evidence="2">
    <location>
        <begin position="653"/>
        <end position="672"/>
    </location>
</feature>
<keyword evidence="1" id="KW-0378">Hydrolase</keyword>
<dbReference type="PROSITE" id="PS50994">
    <property type="entry name" value="INTEGRASE"/>
    <property type="match status" value="1"/>
</dbReference>
<evidence type="ECO:0000259" key="3">
    <source>
        <dbReference type="PROSITE" id="PS50994"/>
    </source>
</evidence>
<dbReference type="GO" id="GO:0015074">
    <property type="term" value="P:DNA integration"/>
    <property type="evidence" value="ECO:0007669"/>
    <property type="project" value="InterPro"/>
</dbReference>
<dbReference type="Gene3D" id="3.30.420.10">
    <property type="entry name" value="Ribonuclease H-like superfamily/Ribonuclease H"/>
    <property type="match status" value="1"/>
</dbReference>
<dbReference type="GO" id="GO:0004190">
    <property type="term" value="F:aspartic-type endopeptidase activity"/>
    <property type="evidence" value="ECO:0007669"/>
    <property type="project" value="UniProtKB-KW"/>
</dbReference>
<feature type="compositionally biased region" description="Basic and acidic residues" evidence="2">
    <location>
        <begin position="637"/>
        <end position="652"/>
    </location>
</feature>
<dbReference type="Pfam" id="PF14223">
    <property type="entry name" value="Retrotran_gag_2"/>
    <property type="match status" value="1"/>
</dbReference>
<feature type="region of interest" description="Disordered" evidence="2">
    <location>
        <begin position="632"/>
        <end position="681"/>
    </location>
</feature>
<dbReference type="Pfam" id="PF07727">
    <property type="entry name" value="RVT_2"/>
    <property type="match status" value="1"/>
</dbReference>
<sequence>MRIRNLQAVFKDLDTDDIEVDESQNEEAYAELVQVLDDRSLSLIIRDAKNDGCKALKILRNHYRPTGKPRVITLYTQLTSLVKSKLESITDYIIRAETAASCLRDAGELISDSLLVAMVLKGLPNEYQPFVTVMTQRDKALTFSEFKVALRNHEDTDEISRRHSQTSATNVMSFKHRRWCQNCRSSTHDTSFCRKMQSATPTNKQSRQGAQGEDKQKWCGICRNKTHSTSDCRKLRKAKEVLNKSDNSEDHHFTFSVNQKSGQINNSVNLTKLLVDSGASVHIVNDKFKFRRFSENFKPSDHVIELADGSRNRNLALGQGDVEMDILNSDGNRCSITLENALYVPSFSQNIFSVTAATDKGATIIFSENSGKLFPKVKDSSNAQFVEIHKEGKLYYINSVQHSTKVSRTLKQWHEALGHCNTQDILKLEGKVEACVYFLKHKDDACDAFKQYIADIIPYGTIKSVRSDQGGEFISEKFVSMLIQNKICHERSAPYSQHQNGKAERAWRTLFDMARCLLVQSGLNKNMWTYAVLTAAYVRNRCFNQKIESTPFEQITGKKPNIANMQPFGSTCFCSVQKPKKLENRSVKGIFIWYDRRSPAYLIYFPETQEIKKIRCVQFHNVDSGKPDSFEIPFDEDYVHDKNKPETQKKNEPTVTVEENETTQQCQSSQSQEATDLGKRNRTRPKYLDDYIVINDHDNSNSEERDFLNSTFLHYCYNTVHHIPTSYNNAMTCDEACKWQEAMDDEMCALEENDTFELTTLPPGRKAVGGGWVFNVKSNPNGEETYKARYVAKGFSQIPDIDFQETFSPTARITSVRTLVQCAVQNGQMIHQMDVKTAYLNAPIDCELYVEKPEGICEKLVWKLRKSLYGLKQSGRNWNNLLHSHLIADGFTQSLVDTCVYVKNSHDENEMCIVLVWVDDILLVTKSEVAMTNIKKSLSKHFHMKDLGPISWFLGIEFEHEKDSISMGQAQYINKLLKKFNMESCKPKQTACDMNINKLLSQTHDDTGSVKTNPKQYREIVGSLIYIMTATRSDLCFVVTKLSQYLSMPRDRHMIVAKHVLRYLKATIQQKLTFWKSVDNLSLSSFCDSDWGSSEDRKSITGYCFTLSREVPLISWKSKKQQSVALSSCEAECMAMSSATQEGKFLLALINDMNIDLHVHDFTLNCDNQGAIALSKNPVHHQRSKHIDIRYHFVRDEISNGLMKVQYVPCEENLADVFTKPVSKVKMQKLKTLLMGD</sequence>
<dbReference type="InterPro" id="IPR013103">
    <property type="entry name" value="RVT_2"/>
</dbReference>
<dbReference type="Pfam" id="PF25597">
    <property type="entry name" value="SH3_retrovirus"/>
    <property type="match status" value="1"/>
</dbReference>
<feature type="region of interest" description="Disordered" evidence="2">
    <location>
        <begin position="192"/>
        <end position="211"/>
    </location>
</feature>
<evidence type="ECO:0000313" key="5">
    <source>
        <dbReference type="Proteomes" id="UP001283361"/>
    </source>
</evidence>
<proteinExistence type="predicted"/>
<dbReference type="PANTHER" id="PTHR11439:SF483">
    <property type="entry name" value="PEPTIDE SYNTHASE GLIP-LIKE, PUTATIVE (AFU_ORTHOLOGUE AFUA_3G12920)-RELATED"/>
    <property type="match status" value="1"/>
</dbReference>
<dbReference type="AlphaFoldDB" id="A0AAE1DI56"/>